<protein>
    <submittedName>
        <fullName evidence="2">Uncharacterized protein</fullName>
    </submittedName>
</protein>
<feature type="compositionally biased region" description="Basic and acidic residues" evidence="1">
    <location>
        <begin position="86"/>
        <end position="96"/>
    </location>
</feature>
<reference evidence="3" key="1">
    <citation type="journal article" date="2009" name="Science">
        <title>The B73 maize genome: complexity, diversity, and dynamics.</title>
        <authorList>
            <person name="Schnable P.S."/>
            <person name="Ware D."/>
            <person name="Fulton R.S."/>
            <person name="Stein J.C."/>
            <person name="Wei F."/>
            <person name="Pasternak S."/>
            <person name="Liang C."/>
            <person name="Zhang J."/>
            <person name="Fulton L."/>
            <person name="Graves T.A."/>
            <person name="Minx P."/>
            <person name="Reily A.D."/>
            <person name="Courtney L."/>
            <person name="Kruchowski S.S."/>
            <person name="Tomlinson C."/>
            <person name="Strong C."/>
            <person name="Delehaunty K."/>
            <person name="Fronick C."/>
            <person name="Courtney B."/>
            <person name="Rock S.M."/>
            <person name="Belter E."/>
            <person name="Du F."/>
            <person name="Kim K."/>
            <person name="Abbott R.M."/>
            <person name="Cotton M."/>
            <person name="Levy A."/>
            <person name="Marchetto P."/>
            <person name="Ochoa K."/>
            <person name="Jackson S.M."/>
            <person name="Gillam B."/>
            <person name="Chen W."/>
            <person name="Yan L."/>
            <person name="Higginbotham J."/>
            <person name="Cardenas M."/>
            <person name="Waligorski J."/>
            <person name="Applebaum E."/>
            <person name="Phelps L."/>
            <person name="Falcone J."/>
            <person name="Kanchi K."/>
            <person name="Thane T."/>
            <person name="Scimone A."/>
            <person name="Thane N."/>
            <person name="Henke J."/>
            <person name="Wang T."/>
            <person name="Ruppert J."/>
            <person name="Shah N."/>
            <person name="Rotter K."/>
            <person name="Hodges J."/>
            <person name="Ingenthron E."/>
            <person name="Cordes M."/>
            <person name="Kohlberg S."/>
            <person name="Sgro J."/>
            <person name="Delgado B."/>
            <person name="Mead K."/>
            <person name="Chinwalla A."/>
            <person name="Leonard S."/>
            <person name="Crouse K."/>
            <person name="Collura K."/>
            <person name="Kudrna D."/>
            <person name="Currie J."/>
            <person name="He R."/>
            <person name="Angelova A."/>
            <person name="Rajasekar S."/>
            <person name="Mueller T."/>
            <person name="Lomeli R."/>
            <person name="Scara G."/>
            <person name="Ko A."/>
            <person name="Delaney K."/>
            <person name="Wissotski M."/>
            <person name="Lopez G."/>
            <person name="Campos D."/>
            <person name="Braidotti M."/>
            <person name="Ashley E."/>
            <person name="Golser W."/>
            <person name="Kim H."/>
            <person name="Lee S."/>
            <person name="Lin J."/>
            <person name="Dujmic Z."/>
            <person name="Kim W."/>
            <person name="Talag J."/>
            <person name="Zuccolo A."/>
            <person name="Fan C."/>
            <person name="Sebastian A."/>
            <person name="Kramer M."/>
            <person name="Spiegel L."/>
            <person name="Nascimento L."/>
            <person name="Zutavern T."/>
            <person name="Miller B."/>
            <person name="Ambroise C."/>
            <person name="Muller S."/>
            <person name="Spooner W."/>
            <person name="Narechania A."/>
            <person name="Ren L."/>
            <person name="Wei S."/>
            <person name="Kumari S."/>
            <person name="Faga B."/>
            <person name="Levy M.J."/>
            <person name="McMahan L."/>
            <person name="Van Buren P."/>
            <person name="Vaughn M.W."/>
            <person name="Ying K."/>
            <person name="Yeh C.-T."/>
            <person name="Emrich S.J."/>
            <person name="Jia Y."/>
            <person name="Kalyanaraman A."/>
            <person name="Hsia A.-P."/>
            <person name="Barbazuk W.B."/>
            <person name="Baucom R.S."/>
            <person name="Brutnell T.P."/>
            <person name="Carpita N.C."/>
            <person name="Chaparro C."/>
            <person name="Chia J.-M."/>
            <person name="Deragon J.-M."/>
            <person name="Estill J.C."/>
            <person name="Fu Y."/>
            <person name="Jeddeloh J.A."/>
            <person name="Han Y."/>
            <person name="Lee H."/>
            <person name="Li P."/>
            <person name="Lisch D.R."/>
            <person name="Liu S."/>
            <person name="Liu Z."/>
            <person name="Nagel D.H."/>
            <person name="McCann M.C."/>
            <person name="SanMiguel P."/>
            <person name="Myers A.M."/>
            <person name="Nettleton D."/>
            <person name="Nguyen J."/>
            <person name="Penning B.W."/>
            <person name="Ponnala L."/>
            <person name="Schneider K.L."/>
            <person name="Schwartz D.C."/>
            <person name="Sharma A."/>
            <person name="Soderlund C."/>
            <person name="Springer N.M."/>
            <person name="Sun Q."/>
            <person name="Wang H."/>
            <person name="Waterman M."/>
            <person name="Westerman R."/>
            <person name="Wolfgruber T.K."/>
            <person name="Yang L."/>
            <person name="Yu Y."/>
            <person name="Zhang L."/>
            <person name="Zhou S."/>
            <person name="Zhu Q."/>
            <person name="Bennetzen J.L."/>
            <person name="Dawe R.K."/>
            <person name="Jiang J."/>
            <person name="Jiang N."/>
            <person name="Presting G.G."/>
            <person name="Wessler S.R."/>
            <person name="Aluru S."/>
            <person name="Martienssen R.A."/>
            <person name="Clifton S.W."/>
            <person name="McCombie W.R."/>
            <person name="Wing R.A."/>
            <person name="Wilson R.K."/>
        </authorList>
    </citation>
    <scope>NUCLEOTIDE SEQUENCE [LARGE SCALE GENOMIC DNA]</scope>
    <source>
        <strain evidence="3">cv. B73</strain>
    </source>
</reference>
<keyword evidence="3" id="KW-1185">Reference proteome</keyword>
<dbReference type="InParanoid" id="A0A804NT79"/>
<proteinExistence type="predicted"/>
<dbReference type="Gramene" id="Zm00001eb184460_T001">
    <property type="protein sequence ID" value="Zm00001eb184460_P001"/>
    <property type="gene ID" value="Zm00001eb184460"/>
</dbReference>
<feature type="region of interest" description="Disordered" evidence="1">
    <location>
        <begin position="45"/>
        <end position="128"/>
    </location>
</feature>
<dbReference type="Proteomes" id="UP000007305">
    <property type="component" value="Chromosome 4"/>
</dbReference>
<dbReference type="EnsemblPlants" id="Zm00001eb184460_T001">
    <property type="protein sequence ID" value="Zm00001eb184460_P001"/>
    <property type="gene ID" value="Zm00001eb184460"/>
</dbReference>
<evidence type="ECO:0000256" key="1">
    <source>
        <dbReference type="SAM" id="MobiDB-lite"/>
    </source>
</evidence>
<evidence type="ECO:0000313" key="2">
    <source>
        <dbReference type="EnsemblPlants" id="Zm00001eb184460_P001"/>
    </source>
</evidence>
<dbReference type="AlphaFoldDB" id="A0A804NT79"/>
<organism evidence="2 3">
    <name type="scientific">Zea mays</name>
    <name type="common">Maize</name>
    <dbReference type="NCBI Taxonomy" id="4577"/>
    <lineage>
        <taxon>Eukaryota</taxon>
        <taxon>Viridiplantae</taxon>
        <taxon>Streptophyta</taxon>
        <taxon>Embryophyta</taxon>
        <taxon>Tracheophyta</taxon>
        <taxon>Spermatophyta</taxon>
        <taxon>Magnoliopsida</taxon>
        <taxon>Liliopsida</taxon>
        <taxon>Poales</taxon>
        <taxon>Poaceae</taxon>
        <taxon>PACMAD clade</taxon>
        <taxon>Panicoideae</taxon>
        <taxon>Andropogonodae</taxon>
        <taxon>Andropogoneae</taxon>
        <taxon>Tripsacinae</taxon>
        <taxon>Zea</taxon>
    </lineage>
</organism>
<sequence length="159" mass="18036">MCSRQSYRRRGSKTYQTATLTTLNLQTRMRYILAFLPNENERRRKKNIYDPTMSRFSATNPAGNRAEGMYRRRPDVGHARPNLNRSNERQPQREPADGAEGSPHLRHLAEGGGQGVETAACSRRKAEPRREVVAMADCNRALGCWSGQPRWLPRAAPEG</sequence>
<accession>A0A804NT79</accession>
<feature type="compositionally biased region" description="Basic and acidic residues" evidence="1">
    <location>
        <begin position="68"/>
        <end position="78"/>
    </location>
</feature>
<name>A0A804NT79_MAIZE</name>
<reference evidence="2" key="2">
    <citation type="submission" date="2019-07" db="EMBL/GenBank/DDBJ databases">
        <authorList>
            <person name="Seetharam A."/>
            <person name="Woodhouse M."/>
            <person name="Cannon E."/>
        </authorList>
    </citation>
    <scope>NUCLEOTIDE SEQUENCE [LARGE SCALE GENOMIC DNA]</scope>
    <source>
        <strain evidence="2">cv. B73</strain>
    </source>
</reference>
<evidence type="ECO:0000313" key="3">
    <source>
        <dbReference type="Proteomes" id="UP000007305"/>
    </source>
</evidence>
<reference evidence="2" key="3">
    <citation type="submission" date="2021-05" db="UniProtKB">
        <authorList>
            <consortium name="EnsemblPlants"/>
        </authorList>
    </citation>
    <scope>IDENTIFICATION</scope>
    <source>
        <strain evidence="2">cv. B73</strain>
    </source>
</reference>